<sequence length="189" mass="22877">MKIKEWLLDNDKRKKVITLIYRLALKKQPFHSNLLRQSIDQYKFSDDIHHIWNQFDTLRAYYKLLLNQSSFANQVKLVRIIHQNTMFHNKPELVAIQRIRKEKSYQQLNSIDQSFLIQLLNHAIKDNNDQNIQRYPTLLHYIIDKNSEKFDQKYTPPLPKCVQCQNSNYLRAYEYLQDKLLQKQSIKNI</sequence>
<evidence type="ECO:0000313" key="2">
    <source>
        <dbReference type="Proteomes" id="UP000692954"/>
    </source>
</evidence>
<accession>A0A8S1P8S8</accession>
<gene>
    <name evidence="1" type="ORF">PSON_ATCC_30995.1.T0710171</name>
</gene>
<name>A0A8S1P8S8_9CILI</name>
<protein>
    <submittedName>
        <fullName evidence="1">Uncharacterized protein</fullName>
    </submittedName>
</protein>
<comment type="caution">
    <text evidence="1">The sequence shown here is derived from an EMBL/GenBank/DDBJ whole genome shotgun (WGS) entry which is preliminary data.</text>
</comment>
<dbReference type="EMBL" id="CAJJDN010000071">
    <property type="protein sequence ID" value="CAD8099148.1"/>
    <property type="molecule type" value="Genomic_DNA"/>
</dbReference>
<reference evidence="1" key="1">
    <citation type="submission" date="2021-01" db="EMBL/GenBank/DDBJ databases">
        <authorList>
            <consortium name="Genoscope - CEA"/>
            <person name="William W."/>
        </authorList>
    </citation>
    <scope>NUCLEOTIDE SEQUENCE</scope>
</reference>
<dbReference type="AlphaFoldDB" id="A0A8S1P8S8"/>
<organism evidence="1 2">
    <name type="scientific">Paramecium sonneborni</name>
    <dbReference type="NCBI Taxonomy" id="65129"/>
    <lineage>
        <taxon>Eukaryota</taxon>
        <taxon>Sar</taxon>
        <taxon>Alveolata</taxon>
        <taxon>Ciliophora</taxon>
        <taxon>Intramacronucleata</taxon>
        <taxon>Oligohymenophorea</taxon>
        <taxon>Peniculida</taxon>
        <taxon>Parameciidae</taxon>
        <taxon>Paramecium</taxon>
    </lineage>
</organism>
<dbReference type="Proteomes" id="UP000692954">
    <property type="component" value="Unassembled WGS sequence"/>
</dbReference>
<proteinExistence type="predicted"/>
<dbReference type="OrthoDB" id="294807at2759"/>
<evidence type="ECO:0000313" key="1">
    <source>
        <dbReference type="EMBL" id="CAD8099148.1"/>
    </source>
</evidence>
<keyword evidence="2" id="KW-1185">Reference proteome</keyword>